<dbReference type="RefSeq" id="WP_154519971.1">
    <property type="nucleotide sequence ID" value="NZ_VUMT01000022.1"/>
</dbReference>
<evidence type="ECO:0000313" key="1">
    <source>
        <dbReference type="EMBL" id="MSS64576.1"/>
    </source>
</evidence>
<accession>A0A6L5Y0B7</accession>
<comment type="caution">
    <text evidence="1">The sequence shown here is derived from an EMBL/GenBank/DDBJ whole genome shotgun (WGS) entry which is preliminary data.</text>
</comment>
<proteinExistence type="predicted"/>
<keyword evidence="2" id="KW-1185">Reference proteome</keyword>
<dbReference type="Proteomes" id="UP000482209">
    <property type="component" value="Unassembled WGS sequence"/>
</dbReference>
<evidence type="ECO:0008006" key="3">
    <source>
        <dbReference type="Google" id="ProtNLM"/>
    </source>
</evidence>
<sequence>MNYMKEIIAFEQWLETHYLPISAQLLWYKLMAICNRAGWSEWVTVDNLRLMAAMQMSREATLIKTRDELIKAGLVEYQKGKKGSPNKYKMISLVATCTFKNVVQNEVESEVERVVENEVKGVVESVDIYKHKQNKNKTKKRSTKVLPEKFCESEPLNNAILAFLAHRKSMKAPMTEHAIELMLKKLNKMTEVEEEKIEILNQSIMNNWKGIFELKEKRFASGKQKTEDFYDDMKEWVSEHECN</sequence>
<protein>
    <recommendedName>
        <fullName evidence="3">DnaD domain protein</fullName>
    </recommendedName>
</protein>
<name>A0A6L5Y0B7_9FIRM</name>
<evidence type="ECO:0000313" key="2">
    <source>
        <dbReference type="Proteomes" id="UP000482209"/>
    </source>
</evidence>
<dbReference type="EMBL" id="VUMT01000022">
    <property type="protein sequence ID" value="MSS64576.1"/>
    <property type="molecule type" value="Genomic_DNA"/>
</dbReference>
<reference evidence="1 2" key="1">
    <citation type="submission" date="2019-08" db="EMBL/GenBank/DDBJ databases">
        <title>In-depth cultivation of the pig gut microbiome towards novel bacterial diversity and tailored functional studies.</title>
        <authorList>
            <person name="Wylensek D."/>
            <person name="Hitch T.C.A."/>
            <person name="Clavel T."/>
        </authorList>
    </citation>
    <scope>NUCLEOTIDE SEQUENCE [LARGE SCALE GENOMIC DNA]</scope>
    <source>
        <strain evidence="1 2">WCA-693-APC-MOT-I</strain>
    </source>
</reference>
<dbReference type="AlphaFoldDB" id="A0A6L5Y0B7"/>
<organism evidence="1 2">
    <name type="scientific">Velocimicrobium porci</name>
    <dbReference type="NCBI Taxonomy" id="2606634"/>
    <lineage>
        <taxon>Bacteria</taxon>
        <taxon>Bacillati</taxon>
        <taxon>Bacillota</taxon>
        <taxon>Clostridia</taxon>
        <taxon>Lachnospirales</taxon>
        <taxon>Lachnospiraceae</taxon>
        <taxon>Velocimicrobium</taxon>
    </lineage>
</organism>
<gene>
    <name evidence="1" type="ORF">FYJ58_11920</name>
</gene>